<dbReference type="SUPFAM" id="SSF52540">
    <property type="entry name" value="P-loop containing nucleoside triphosphate hydrolases"/>
    <property type="match status" value="1"/>
</dbReference>
<accession>A0A174ZEG6</accession>
<reference evidence="1 2" key="1">
    <citation type="submission" date="2015-09" db="EMBL/GenBank/DDBJ databases">
        <authorList>
            <consortium name="Pathogen Informatics"/>
        </authorList>
    </citation>
    <scope>NUCLEOTIDE SEQUENCE [LARGE SCALE GENOMIC DNA]</scope>
    <source>
        <strain evidence="1 2">2789STDY5834928</strain>
    </source>
</reference>
<evidence type="ECO:0008006" key="3">
    <source>
        <dbReference type="Google" id="ProtNLM"/>
    </source>
</evidence>
<proteinExistence type="predicted"/>
<dbReference type="OrthoDB" id="1957089at2"/>
<dbReference type="STRING" id="39492.ERS852540_00839"/>
<name>A0A174ZEG6_9FIRM</name>
<protein>
    <recommendedName>
        <fullName evidence="3">Translation initiation factor 2</fullName>
    </recommendedName>
</protein>
<organism evidence="1 2">
    <name type="scientific">[Eubacterium] siraeum</name>
    <dbReference type="NCBI Taxonomy" id="39492"/>
    <lineage>
        <taxon>Bacteria</taxon>
        <taxon>Bacillati</taxon>
        <taxon>Bacillota</taxon>
        <taxon>Clostridia</taxon>
        <taxon>Eubacteriales</taxon>
        <taxon>Oscillospiraceae</taxon>
        <taxon>Oscillospiraceae incertae sedis</taxon>
    </lineage>
</organism>
<gene>
    <name evidence="1" type="ORF">ERS852540_00839</name>
</gene>
<sequence length="320" mass="36650">MKGKYEVVVKSRRVQYKFSVIRNITILRGDSATGKTTLIDMIAAYQENGEASGVTVICKKQCTVLTGIRWQENLSLIHDSIVFIDEGDKFVASEDFAKAIKNTDNYYVIATRTPLFNLPYSVKEIYGIKNVSGNRFQGTKRLYAEFYPLCRVDTDISLKPDLVITEDSKSGYRFFENYFSEYGINCVSAASKAKIYNELITRQYETVLVIADGAAFGPEIQRVISLRKAKNIVLFLPESFEWVILRSGIVKDKEIKTILEKPYDYIESGKYFSWERFFTAVLTEKTKDTYLEYDKSHLNKNYINPGEKDAILSAMPEIKL</sequence>
<dbReference type="AlphaFoldDB" id="A0A174ZEG6"/>
<dbReference type="EMBL" id="CZBY01000005">
    <property type="protein sequence ID" value="CUQ84267.1"/>
    <property type="molecule type" value="Genomic_DNA"/>
</dbReference>
<evidence type="ECO:0000313" key="2">
    <source>
        <dbReference type="Proteomes" id="UP000095662"/>
    </source>
</evidence>
<evidence type="ECO:0000313" key="1">
    <source>
        <dbReference type="EMBL" id="CUQ84267.1"/>
    </source>
</evidence>
<dbReference type="InterPro" id="IPR027417">
    <property type="entry name" value="P-loop_NTPase"/>
</dbReference>
<dbReference type="Proteomes" id="UP000095662">
    <property type="component" value="Unassembled WGS sequence"/>
</dbReference>